<reference evidence="2" key="1">
    <citation type="journal article" date="2019" name="Sci. Rep.">
        <title>Draft genome of Tanacetum cinerariifolium, the natural source of mosquito coil.</title>
        <authorList>
            <person name="Yamashiro T."/>
            <person name="Shiraishi A."/>
            <person name="Satake H."/>
            <person name="Nakayama K."/>
        </authorList>
    </citation>
    <scope>NUCLEOTIDE SEQUENCE</scope>
</reference>
<sequence length="130" mass="14791">MASRKQPATMKNLPDDLLYNNIFVRLPAKLLAQMRCVCKPWNAFSSQLSFIKSHLDRSIQNKDEVPMIFEDGFSFGDSKSFTAHTTQSPTRQITDLIKLLLEFNILGGLDKVEEEEKQKIPLGILCVFLS</sequence>
<name>A0A699L030_TANCI</name>
<comment type="caution">
    <text evidence="2">The sequence shown here is derived from an EMBL/GenBank/DDBJ whole genome shotgun (WGS) entry which is preliminary data.</text>
</comment>
<dbReference type="InterPro" id="IPR001810">
    <property type="entry name" value="F-box_dom"/>
</dbReference>
<organism evidence="2">
    <name type="scientific">Tanacetum cinerariifolium</name>
    <name type="common">Dalmatian daisy</name>
    <name type="synonym">Chrysanthemum cinerariifolium</name>
    <dbReference type="NCBI Taxonomy" id="118510"/>
    <lineage>
        <taxon>Eukaryota</taxon>
        <taxon>Viridiplantae</taxon>
        <taxon>Streptophyta</taxon>
        <taxon>Embryophyta</taxon>
        <taxon>Tracheophyta</taxon>
        <taxon>Spermatophyta</taxon>
        <taxon>Magnoliopsida</taxon>
        <taxon>eudicotyledons</taxon>
        <taxon>Gunneridae</taxon>
        <taxon>Pentapetalae</taxon>
        <taxon>asterids</taxon>
        <taxon>campanulids</taxon>
        <taxon>Asterales</taxon>
        <taxon>Asteraceae</taxon>
        <taxon>Asteroideae</taxon>
        <taxon>Anthemideae</taxon>
        <taxon>Anthemidinae</taxon>
        <taxon>Tanacetum</taxon>
    </lineage>
</organism>
<evidence type="ECO:0000259" key="1">
    <source>
        <dbReference type="Pfam" id="PF00646"/>
    </source>
</evidence>
<dbReference type="AlphaFoldDB" id="A0A699L030"/>
<feature type="domain" description="F-box" evidence="1">
    <location>
        <begin position="12"/>
        <end position="50"/>
    </location>
</feature>
<gene>
    <name evidence="2" type="ORF">Tci_691440</name>
</gene>
<dbReference type="EMBL" id="BKCJ010572646">
    <property type="protein sequence ID" value="GFB19469.1"/>
    <property type="molecule type" value="Genomic_DNA"/>
</dbReference>
<dbReference type="Gene3D" id="1.20.1280.50">
    <property type="match status" value="1"/>
</dbReference>
<accession>A0A699L030</accession>
<dbReference type="InterPro" id="IPR050796">
    <property type="entry name" value="SCF_F-box_component"/>
</dbReference>
<protein>
    <submittedName>
        <fullName evidence="2">F-box/kelch-repeat protein At3g06240-like</fullName>
    </submittedName>
</protein>
<dbReference type="PANTHER" id="PTHR31672:SF13">
    <property type="entry name" value="F-BOX PROTEIN CPR30-LIKE"/>
    <property type="match status" value="1"/>
</dbReference>
<evidence type="ECO:0000313" key="2">
    <source>
        <dbReference type="EMBL" id="GFB19469.1"/>
    </source>
</evidence>
<dbReference type="SUPFAM" id="SSF81383">
    <property type="entry name" value="F-box domain"/>
    <property type="match status" value="1"/>
</dbReference>
<dbReference type="PANTHER" id="PTHR31672">
    <property type="entry name" value="BNACNNG10540D PROTEIN"/>
    <property type="match status" value="1"/>
</dbReference>
<dbReference type="Pfam" id="PF00646">
    <property type="entry name" value="F-box"/>
    <property type="match status" value="1"/>
</dbReference>
<proteinExistence type="predicted"/>
<dbReference type="InterPro" id="IPR036047">
    <property type="entry name" value="F-box-like_dom_sf"/>
</dbReference>